<dbReference type="EC" id="2.7.7.7" evidence="1"/>
<evidence type="ECO:0000256" key="5">
    <source>
        <dbReference type="ARBA" id="ARBA00022932"/>
    </source>
</evidence>
<name>A0AAT9G9A0_9RICK</name>
<evidence type="ECO:0000256" key="2">
    <source>
        <dbReference type="ARBA" id="ARBA00022679"/>
    </source>
</evidence>
<dbReference type="PANTHER" id="PTHR34388">
    <property type="entry name" value="DNA POLYMERASE III SUBUNIT DELTA"/>
    <property type="match status" value="1"/>
</dbReference>
<dbReference type="GO" id="GO:0003677">
    <property type="term" value="F:DNA binding"/>
    <property type="evidence" value="ECO:0007669"/>
    <property type="project" value="InterPro"/>
</dbReference>
<dbReference type="InterPro" id="IPR027417">
    <property type="entry name" value="P-loop_NTPase"/>
</dbReference>
<evidence type="ECO:0000256" key="3">
    <source>
        <dbReference type="ARBA" id="ARBA00022695"/>
    </source>
</evidence>
<evidence type="ECO:0000256" key="4">
    <source>
        <dbReference type="ARBA" id="ARBA00022705"/>
    </source>
</evidence>
<dbReference type="SUPFAM" id="SSF52540">
    <property type="entry name" value="P-loop containing nucleoside triphosphate hydrolases"/>
    <property type="match status" value="1"/>
</dbReference>
<evidence type="ECO:0000256" key="6">
    <source>
        <dbReference type="ARBA" id="ARBA00034754"/>
    </source>
</evidence>
<reference evidence="8" key="1">
    <citation type="submission" date="2024-01" db="EMBL/GenBank/DDBJ databases">
        <title>Sequencing the genomes of a sandfly, Sergentomyia squamirostris, and its two endosymbionts.</title>
        <authorList>
            <person name="Itokawa K."/>
            <person name="Sanjoba C."/>
        </authorList>
    </citation>
    <scope>NUCLEOTIDE SEQUENCE</scope>
    <source>
        <strain evidence="8">RiSSQ</strain>
    </source>
</reference>
<dbReference type="Gene3D" id="1.20.272.10">
    <property type="match status" value="1"/>
</dbReference>
<dbReference type="InterPro" id="IPR008921">
    <property type="entry name" value="DNA_pol3_clamp-load_cplx_C"/>
</dbReference>
<comment type="catalytic activity">
    <reaction evidence="7">
        <text>DNA(n) + a 2'-deoxyribonucleoside 5'-triphosphate = DNA(n+1) + diphosphate</text>
        <dbReference type="Rhea" id="RHEA:22508"/>
        <dbReference type="Rhea" id="RHEA-COMP:17339"/>
        <dbReference type="Rhea" id="RHEA-COMP:17340"/>
        <dbReference type="ChEBI" id="CHEBI:33019"/>
        <dbReference type="ChEBI" id="CHEBI:61560"/>
        <dbReference type="ChEBI" id="CHEBI:173112"/>
        <dbReference type="EC" id="2.7.7.7"/>
    </reaction>
</comment>
<gene>
    <name evidence="8" type="ORF">DMENIID0002_10370</name>
</gene>
<dbReference type="Gene3D" id="1.10.8.60">
    <property type="match status" value="1"/>
</dbReference>
<evidence type="ECO:0000256" key="7">
    <source>
        <dbReference type="ARBA" id="ARBA00049244"/>
    </source>
</evidence>
<dbReference type="InterPro" id="IPR005790">
    <property type="entry name" value="DNA_polIII_delta"/>
</dbReference>
<dbReference type="NCBIfam" id="TIGR01128">
    <property type="entry name" value="holA"/>
    <property type="match status" value="1"/>
</dbReference>
<evidence type="ECO:0000256" key="1">
    <source>
        <dbReference type="ARBA" id="ARBA00012417"/>
    </source>
</evidence>
<dbReference type="SUPFAM" id="SSF48019">
    <property type="entry name" value="post-AAA+ oligomerization domain-like"/>
    <property type="match status" value="1"/>
</dbReference>
<organism evidence="8">
    <name type="scientific">Candidatus Tisiphia endosymbiont of Sergentomyia squamirostris</name>
    <dbReference type="NCBI Taxonomy" id="3113639"/>
    <lineage>
        <taxon>Bacteria</taxon>
        <taxon>Pseudomonadati</taxon>
        <taxon>Pseudomonadota</taxon>
        <taxon>Alphaproteobacteria</taxon>
        <taxon>Rickettsiales</taxon>
        <taxon>Rickettsiaceae</taxon>
        <taxon>Rickettsieae</taxon>
        <taxon>Candidatus Tisiphia</taxon>
    </lineage>
</organism>
<dbReference type="GO" id="GO:0003887">
    <property type="term" value="F:DNA-directed DNA polymerase activity"/>
    <property type="evidence" value="ECO:0007669"/>
    <property type="project" value="UniProtKB-KW"/>
</dbReference>
<proteinExistence type="inferred from homology"/>
<dbReference type="GO" id="GO:0009360">
    <property type="term" value="C:DNA polymerase III complex"/>
    <property type="evidence" value="ECO:0007669"/>
    <property type="project" value="TreeGrafter"/>
</dbReference>
<dbReference type="PANTHER" id="PTHR34388:SF1">
    <property type="entry name" value="DNA POLYMERASE III SUBUNIT DELTA"/>
    <property type="match status" value="1"/>
</dbReference>
<dbReference type="GO" id="GO:0006261">
    <property type="term" value="P:DNA-templated DNA replication"/>
    <property type="evidence" value="ECO:0007669"/>
    <property type="project" value="TreeGrafter"/>
</dbReference>
<evidence type="ECO:0000313" key="8">
    <source>
        <dbReference type="EMBL" id="BFD46391.1"/>
    </source>
</evidence>
<accession>A0AAT9G9A0</accession>
<sequence>MKLYLSQIIQLLDKVENGQIKALLLYGPDKGYIDKVCKTLVKKFDLLKTSIEYSEIKNRSLETLVNTQNFFMQKQLIIVRSVGESIDKSLKLALSKESLHFLVFVADELSAASSIRKFFETETYLASLACYHDDEHKITKIILQKCNSVGKVISEDTVNYLTDRLKGDHQTLINEINKLIYFTFDKDQITLDDALAVVSDDFTGNGDNLCVYFSSGNLDNFLQEFTKLKQQNINEVLIIRALIRYYLNLYTVLNKLAMGVNIDMAIKSLSPPIFYKYVPSFKQALNKVNLEDCIKTLKHLEQAEIDYKLNPAGFDIYQQVYVKTILIGDNYA</sequence>
<dbReference type="EMBL" id="AP029170">
    <property type="protein sequence ID" value="BFD46391.1"/>
    <property type="molecule type" value="Genomic_DNA"/>
</dbReference>
<keyword evidence="4" id="KW-0235">DNA replication</keyword>
<keyword evidence="3" id="KW-0548">Nucleotidyltransferase</keyword>
<keyword evidence="2" id="KW-0808">Transferase</keyword>
<comment type="similarity">
    <text evidence="6">Belongs to the DNA polymerase HolA subunit family.</text>
</comment>
<dbReference type="AlphaFoldDB" id="A0AAT9G9A0"/>
<keyword evidence="5" id="KW-0239">DNA-directed DNA polymerase</keyword>
<protein>
    <recommendedName>
        <fullName evidence="1">DNA-directed DNA polymerase</fullName>
        <ecNumber evidence="1">2.7.7.7</ecNumber>
    </recommendedName>
</protein>